<keyword evidence="2" id="KW-1185">Reference proteome</keyword>
<evidence type="ECO:0000313" key="1">
    <source>
        <dbReference type="EMBL" id="MBD2200623.1"/>
    </source>
</evidence>
<organism evidence="1 2">
    <name type="scientific">Calothrix parietina FACHB-288</name>
    <dbReference type="NCBI Taxonomy" id="2692896"/>
    <lineage>
        <taxon>Bacteria</taxon>
        <taxon>Bacillati</taxon>
        <taxon>Cyanobacteriota</taxon>
        <taxon>Cyanophyceae</taxon>
        <taxon>Nostocales</taxon>
        <taxon>Calotrichaceae</taxon>
        <taxon>Calothrix</taxon>
    </lineage>
</organism>
<protein>
    <submittedName>
        <fullName evidence="1">Uncharacterized protein</fullName>
    </submittedName>
</protein>
<comment type="caution">
    <text evidence="1">The sequence shown here is derived from an EMBL/GenBank/DDBJ whole genome shotgun (WGS) entry which is preliminary data.</text>
</comment>
<sequence>MILLLRDGCANVFDERATSEQLEQMLEQHKFYIKTAVDIERRVLVGGGELHVDCEQVLLDDGSRQQDIWAASFMPVTGRIICESMVNLRPRQNRSMEILDSNIRERVAQIIIEFLGNL</sequence>
<dbReference type="Pfam" id="PF18924">
    <property type="entry name" value="DUF5674"/>
    <property type="match status" value="1"/>
</dbReference>
<gene>
    <name evidence="1" type="ORF">H6G24_35130</name>
</gene>
<name>A0ABR8AKV3_9CYAN</name>
<evidence type="ECO:0000313" key="2">
    <source>
        <dbReference type="Proteomes" id="UP000658514"/>
    </source>
</evidence>
<accession>A0ABR8AKV3</accession>
<reference evidence="1 2" key="1">
    <citation type="journal article" date="2020" name="ISME J.">
        <title>Comparative genomics reveals insights into cyanobacterial evolution and habitat adaptation.</title>
        <authorList>
            <person name="Chen M.Y."/>
            <person name="Teng W.K."/>
            <person name="Zhao L."/>
            <person name="Hu C.X."/>
            <person name="Zhou Y.K."/>
            <person name="Han B.P."/>
            <person name="Song L.R."/>
            <person name="Shu W.S."/>
        </authorList>
    </citation>
    <scope>NUCLEOTIDE SEQUENCE [LARGE SCALE GENOMIC DNA]</scope>
    <source>
        <strain evidence="1 2">FACHB-288</strain>
    </source>
</reference>
<dbReference type="EMBL" id="JACJQH010000100">
    <property type="protein sequence ID" value="MBD2200623.1"/>
    <property type="molecule type" value="Genomic_DNA"/>
</dbReference>
<dbReference type="RefSeq" id="WP_190551758.1">
    <property type="nucleotide sequence ID" value="NZ_CAWPNO010000003.1"/>
</dbReference>
<proteinExistence type="predicted"/>
<dbReference type="InterPro" id="IPR043731">
    <property type="entry name" value="DUF5674"/>
</dbReference>
<dbReference type="Proteomes" id="UP000658514">
    <property type="component" value="Unassembled WGS sequence"/>
</dbReference>